<dbReference type="GO" id="GO:0008983">
    <property type="term" value="F:protein-glutamate O-methyltransferase activity"/>
    <property type="evidence" value="ECO:0007669"/>
    <property type="project" value="UniProtKB-EC"/>
</dbReference>
<dbReference type="Gene3D" id="1.10.155.10">
    <property type="entry name" value="Chemotaxis receptor methyltransferase CheR, N-terminal domain"/>
    <property type="match status" value="1"/>
</dbReference>
<accession>A0A1S8GQH1</accession>
<feature type="domain" description="CheR-type methyltransferase" evidence="7">
    <location>
        <begin position="5"/>
        <end position="280"/>
    </location>
</feature>
<sequence length="280" mass="32310">MTTMEPQGGFSYSEADFRRVQDIARREAGINLPISKRSLVFSRVSRRIRATGRASFRDYLDYVSGREGQDELKELICVLTTNVTQFFREKSHFEHLEAHVLPQLGEKLRAGGRGRLWSAACSTGQEPWSMAMSVMAELPDALRMDLKILATDINHAVVETGRIGQYPAEEVRSVPQRWQDAYMEPMEMEQVSMAREIRRLVTFRPLNLNREWPFKGQFDVIFCRNVVIYFDDETRNALWKRLADRLVPGGFLYVGHSERVDCIRECHLEAVAPTIYMKKG</sequence>
<evidence type="ECO:0000256" key="4">
    <source>
        <dbReference type="ARBA" id="ARBA00022691"/>
    </source>
</evidence>
<feature type="binding site" evidence="6">
    <location>
        <position position="84"/>
    </location>
    <ligand>
        <name>S-adenosyl-L-methionine</name>
        <dbReference type="ChEBI" id="CHEBI:59789"/>
    </ligand>
</feature>
<comment type="catalytic activity">
    <reaction evidence="1 5">
        <text>L-glutamyl-[protein] + S-adenosyl-L-methionine = [protein]-L-glutamate 5-O-methyl ester + S-adenosyl-L-homocysteine</text>
        <dbReference type="Rhea" id="RHEA:24452"/>
        <dbReference type="Rhea" id="RHEA-COMP:10208"/>
        <dbReference type="Rhea" id="RHEA-COMP:10311"/>
        <dbReference type="ChEBI" id="CHEBI:29973"/>
        <dbReference type="ChEBI" id="CHEBI:57856"/>
        <dbReference type="ChEBI" id="CHEBI:59789"/>
        <dbReference type="ChEBI" id="CHEBI:82795"/>
        <dbReference type="EC" id="2.1.1.80"/>
    </reaction>
</comment>
<comment type="function">
    <text evidence="5">Methylation of the membrane-bound methyl-accepting chemotaxis proteins (MCP) to form gamma-glutamyl methyl ester residues in MCP.</text>
</comment>
<dbReference type="InterPro" id="IPR036804">
    <property type="entry name" value="CheR_N_sf"/>
</dbReference>
<reference evidence="8 9" key="1">
    <citation type="journal article" date="2016" name="PLoS ONE">
        <title>Whole-Genome Sequence Analysis of Bombella intestini LMG 28161T, a Novel Acetic Acid Bacterium Isolated from the Crop of a Red-Tailed Bumble Bee, Bombus lapidarius.</title>
        <authorList>
            <person name="Li L."/>
            <person name="Illeghems K."/>
            <person name="Van Kerrebroeck S."/>
            <person name="Borremans W."/>
            <person name="Cleenwerck I."/>
            <person name="Smagghe G."/>
            <person name="De Vuyst L."/>
            <person name="Vandamme P."/>
        </authorList>
    </citation>
    <scope>NUCLEOTIDE SEQUENCE [LARGE SCALE GENOMIC DNA]</scope>
    <source>
        <strain evidence="8 9">R-52487</strain>
    </source>
</reference>
<gene>
    <name evidence="8" type="ORF">AL01_04180</name>
</gene>
<evidence type="ECO:0000313" key="9">
    <source>
        <dbReference type="Proteomes" id="UP000200980"/>
    </source>
</evidence>
<dbReference type="Pfam" id="PF01739">
    <property type="entry name" value="CheR"/>
    <property type="match status" value="1"/>
</dbReference>
<dbReference type="Gene3D" id="3.40.50.150">
    <property type="entry name" value="Vaccinia Virus protein VP39"/>
    <property type="match status" value="1"/>
</dbReference>
<dbReference type="PANTHER" id="PTHR24422">
    <property type="entry name" value="CHEMOTAXIS PROTEIN METHYLTRANSFERASE"/>
    <property type="match status" value="1"/>
</dbReference>
<keyword evidence="2 5" id="KW-0489">Methyltransferase</keyword>
<dbReference type="InterPro" id="IPR029063">
    <property type="entry name" value="SAM-dependent_MTases_sf"/>
</dbReference>
<keyword evidence="4 5" id="KW-0949">S-adenosyl-L-methionine</keyword>
<dbReference type="SUPFAM" id="SSF53335">
    <property type="entry name" value="S-adenosyl-L-methionine-dependent methyltransferases"/>
    <property type="match status" value="1"/>
</dbReference>
<feature type="binding site" evidence="6">
    <location>
        <position position="152"/>
    </location>
    <ligand>
        <name>S-adenosyl-L-methionine</name>
        <dbReference type="ChEBI" id="CHEBI:59789"/>
    </ligand>
</feature>
<dbReference type="GO" id="GO:0032259">
    <property type="term" value="P:methylation"/>
    <property type="evidence" value="ECO:0007669"/>
    <property type="project" value="UniProtKB-KW"/>
</dbReference>
<dbReference type="PROSITE" id="PS50123">
    <property type="entry name" value="CHER"/>
    <property type="match status" value="1"/>
</dbReference>
<dbReference type="InterPro" id="IPR050903">
    <property type="entry name" value="Bact_Chemotaxis_MeTrfase"/>
</dbReference>
<name>A0A1S8GQH1_9PROT</name>
<feature type="binding site" evidence="6">
    <location>
        <begin position="224"/>
        <end position="225"/>
    </location>
    <ligand>
        <name>S-adenosyl-L-methionine</name>
        <dbReference type="ChEBI" id="CHEBI:59789"/>
    </ligand>
</feature>
<dbReference type="EC" id="2.1.1.80" evidence="5"/>
<dbReference type="PIRSF" id="PIRSF000410">
    <property type="entry name" value="CheR"/>
    <property type="match status" value="1"/>
</dbReference>
<evidence type="ECO:0000256" key="3">
    <source>
        <dbReference type="ARBA" id="ARBA00022679"/>
    </source>
</evidence>
<feature type="binding site" evidence="6">
    <location>
        <position position="88"/>
    </location>
    <ligand>
        <name>S-adenosyl-L-methionine</name>
        <dbReference type="ChEBI" id="CHEBI:59789"/>
    </ligand>
</feature>
<evidence type="ECO:0000256" key="2">
    <source>
        <dbReference type="ARBA" id="ARBA00022603"/>
    </source>
</evidence>
<protein>
    <recommendedName>
        <fullName evidence="5">Chemotaxis protein methyltransferase</fullName>
        <ecNumber evidence="5">2.1.1.80</ecNumber>
    </recommendedName>
</protein>
<evidence type="ECO:0000256" key="6">
    <source>
        <dbReference type="PIRSR" id="PIRSR000410-1"/>
    </source>
</evidence>
<dbReference type="Proteomes" id="UP000200980">
    <property type="component" value="Unassembled WGS sequence"/>
</dbReference>
<evidence type="ECO:0000313" key="8">
    <source>
        <dbReference type="EMBL" id="OOL18935.1"/>
    </source>
</evidence>
<keyword evidence="3 5" id="KW-0808">Transferase</keyword>
<evidence type="ECO:0000256" key="1">
    <source>
        <dbReference type="ARBA" id="ARBA00001541"/>
    </source>
</evidence>
<evidence type="ECO:0000259" key="7">
    <source>
        <dbReference type="PROSITE" id="PS50123"/>
    </source>
</evidence>
<dbReference type="RefSeq" id="WP_077396174.1">
    <property type="nucleotide sequence ID" value="NZ_JATM01000002.1"/>
</dbReference>
<dbReference type="InterPro" id="IPR000780">
    <property type="entry name" value="CheR_MeTrfase"/>
</dbReference>
<dbReference type="InterPro" id="IPR026024">
    <property type="entry name" value="Chemotaxis_MeTrfase_CheR"/>
</dbReference>
<dbReference type="Pfam" id="PF03705">
    <property type="entry name" value="CheR_N"/>
    <property type="match status" value="1"/>
</dbReference>
<dbReference type="EMBL" id="JATM01000002">
    <property type="protein sequence ID" value="OOL18935.1"/>
    <property type="molecule type" value="Genomic_DNA"/>
</dbReference>
<comment type="caution">
    <text evidence="8">The sequence shown here is derived from an EMBL/GenBank/DDBJ whole genome shotgun (WGS) entry which is preliminary data.</text>
</comment>
<dbReference type="CDD" id="cd02440">
    <property type="entry name" value="AdoMet_MTases"/>
    <property type="match status" value="1"/>
</dbReference>
<dbReference type="SMART" id="SM00138">
    <property type="entry name" value="MeTrc"/>
    <property type="match status" value="1"/>
</dbReference>
<dbReference type="InterPro" id="IPR022642">
    <property type="entry name" value="CheR_C"/>
</dbReference>
<organism evidence="8 9">
    <name type="scientific">Bombella intestini</name>
    <dbReference type="NCBI Taxonomy" id="1539051"/>
    <lineage>
        <taxon>Bacteria</taxon>
        <taxon>Pseudomonadati</taxon>
        <taxon>Pseudomonadota</taxon>
        <taxon>Alphaproteobacteria</taxon>
        <taxon>Acetobacterales</taxon>
        <taxon>Acetobacteraceae</taxon>
        <taxon>Bombella</taxon>
    </lineage>
</organism>
<dbReference type="STRING" id="1539051.AL01_04180"/>
<evidence type="ECO:0000256" key="5">
    <source>
        <dbReference type="PIRNR" id="PIRNR000410"/>
    </source>
</evidence>
<dbReference type="AlphaFoldDB" id="A0A1S8GQH1"/>
<dbReference type="PANTHER" id="PTHR24422:SF19">
    <property type="entry name" value="CHEMOTAXIS PROTEIN METHYLTRANSFERASE"/>
    <property type="match status" value="1"/>
</dbReference>
<dbReference type="OrthoDB" id="9816309at2"/>
<proteinExistence type="predicted"/>
<dbReference type="InterPro" id="IPR022641">
    <property type="entry name" value="CheR_N"/>
</dbReference>
<keyword evidence="9" id="KW-1185">Reference proteome</keyword>
<dbReference type="PRINTS" id="PR00996">
    <property type="entry name" value="CHERMTFRASE"/>
</dbReference>
<feature type="binding site" evidence="6">
    <location>
        <position position="82"/>
    </location>
    <ligand>
        <name>S-adenosyl-L-methionine</name>
        <dbReference type="ChEBI" id="CHEBI:59789"/>
    </ligand>
</feature>
<feature type="binding site" evidence="6">
    <location>
        <begin position="207"/>
        <end position="208"/>
    </location>
    <ligand>
        <name>S-adenosyl-L-methionine</name>
        <dbReference type="ChEBI" id="CHEBI:59789"/>
    </ligand>
</feature>
<dbReference type="SUPFAM" id="SSF47757">
    <property type="entry name" value="Chemotaxis receptor methyltransferase CheR, N-terminal domain"/>
    <property type="match status" value="1"/>
</dbReference>
<feature type="binding site" evidence="6">
    <location>
        <position position="126"/>
    </location>
    <ligand>
        <name>S-adenosyl-L-methionine</name>
        <dbReference type="ChEBI" id="CHEBI:59789"/>
    </ligand>
</feature>